<protein>
    <submittedName>
        <fullName evidence="1">SFRICE_016704</fullName>
    </submittedName>
</protein>
<proteinExistence type="predicted"/>
<name>A0A2H1W1F8_SPOFR</name>
<dbReference type="EMBL" id="ODYU01005739">
    <property type="protein sequence ID" value="SOQ46898.1"/>
    <property type="molecule type" value="Genomic_DNA"/>
</dbReference>
<gene>
    <name evidence="1" type="ORF">SFRICE_016704</name>
</gene>
<dbReference type="AlphaFoldDB" id="A0A2H1W1F8"/>
<reference evidence="1" key="1">
    <citation type="submission" date="2016-07" db="EMBL/GenBank/DDBJ databases">
        <authorList>
            <person name="Bretaudeau A."/>
        </authorList>
    </citation>
    <scope>NUCLEOTIDE SEQUENCE</scope>
    <source>
        <strain evidence="1">Rice</strain>
        <tissue evidence="1">Whole body</tissue>
    </source>
</reference>
<accession>A0A2H1W1F8</accession>
<sequence>MKSFFVNNFKFINSIVTQDHLMVSAAAHGHIKHQRRYKCVAGLFGDKNLRDDGESGIGKIRKGGNWASGNLTHTTVHNASVVRRQFSVGPCGLRSI</sequence>
<organism evidence="1">
    <name type="scientific">Spodoptera frugiperda</name>
    <name type="common">Fall armyworm</name>
    <dbReference type="NCBI Taxonomy" id="7108"/>
    <lineage>
        <taxon>Eukaryota</taxon>
        <taxon>Metazoa</taxon>
        <taxon>Ecdysozoa</taxon>
        <taxon>Arthropoda</taxon>
        <taxon>Hexapoda</taxon>
        <taxon>Insecta</taxon>
        <taxon>Pterygota</taxon>
        <taxon>Neoptera</taxon>
        <taxon>Endopterygota</taxon>
        <taxon>Lepidoptera</taxon>
        <taxon>Glossata</taxon>
        <taxon>Ditrysia</taxon>
        <taxon>Noctuoidea</taxon>
        <taxon>Noctuidae</taxon>
        <taxon>Amphipyrinae</taxon>
        <taxon>Spodoptera</taxon>
    </lineage>
</organism>
<evidence type="ECO:0000313" key="1">
    <source>
        <dbReference type="EMBL" id="SOQ46898.1"/>
    </source>
</evidence>